<accession>A0A1F7Z486</accession>
<dbReference type="Proteomes" id="UP000177169">
    <property type="component" value="Unassembled WGS sequence"/>
</dbReference>
<dbReference type="HAMAP" id="MF_00385">
    <property type="entry name" value="Ribosomal_bS16"/>
    <property type="match status" value="1"/>
</dbReference>
<evidence type="ECO:0000256" key="3">
    <source>
        <dbReference type="HAMAP-Rule" id="MF_00385"/>
    </source>
</evidence>
<evidence type="ECO:0000313" key="5">
    <source>
        <dbReference type="Proteomes" id="UP000177169"/>
    </source>
</evidence>
<comment type="similarity">
    <text evidence="3">Belongs to the bacterial ribosomal protein bS16 family.</text>
</comment>
<dbReference type="EMBL" id="MGGR01000007">
    <property type="protein sequence ID" value="OGM34301.1"/>
    <property type="molecule type" value="Genomic_DNA"/>
</dbReference>
<keyword evidence="2 3" id="KW-0687">Ribonucleoprotein</keyword>
<keyword evidence="1 3" id="KW-0689">Ribosomal protein</keyword>
<name>A0A1F7Z486_9BACT</name>
<dbReference type="PANTHER" id="PTHR12919:SF20">
    <property type="entry name" value="SMALL RIBOSOMAL SUBUNIT PROTEIN BS16M"/>
    <property type="match status" value="1"/>
</dbReference>
<dbReference type="SUPFAM" id="SSF54565">
    <property type="entry name" value="Ribosomal protein S16"/>
    <property type="match status" value="1"/>
</dbReference>
<reference evidence="4 5" key="1">
    <citation type="journal article" date="2016" name="Nat. Commun.">
        <title>Thousands of microbial genomes shed light on interconnected biogeochemical processes in an aquifer system.</title>
        <authorList>
            <person name="Anantharaman K."/>
            <person name="Brown C.T."/>
            <person name="Hug L.A."/>
            <person name="Sharon I."/>
            <person name="Castelle C.J."/>
            <person name="Probst A.J."/>
            <person name="Thomas B.C."/>
            <person name="Singh A."/>
            <person name="Wilkins M.J."/>
            <person name="Karaoz U."/>
            <person name="Brodie E.L."/>
            <person name="Williams K.H."/>
            <person name="Hubbard S.S."/>
            <person name="Banfield J.F."/>
        </authorList>
    </citation>
    <scope>NUCLEOTIDE SEQUENCE [LARGE SCALE GENOMIC DNA]</scope>
</reference>
<gene>
    <name evidence="3" type="primary">rpsP</name>
    <name evidence="4" type="ORF">A3D01_00835</name>
</gene>
<dbReference type="GO" id="GO:0015935">
    <property type="term" value="C:small ribosomal subunit"/>
    <property type="evidence" value="ECO:0007669"/>
    <property type="project" value="TreeGrafter"/>
</dbReference>
<dbReference type="Pfam" id="PF00886">
    <property type="entry name" value="Ribosomal_S16"/>
    <property type="match status" value="1"/>
</dbReference>
<evidence type="ECO:0000313" key="4">
    <source>
        <dbReference type="EMBL" id="OGM34301.1"/>
    </source>
</evidence>
<dbReference type="NCBIfam" id="TIGR00002">
    <property type="entry name" value="S16"/>
    <property type="match status" value="1"/>
</dbReference>
<dbReference type="GO" id="GO:0006412">
    <property type="term" value="P:translation"/>
    <property type="evidence" value="ECO:0007669"/>
    <property type="project" value="UniProtKB-UniRule"/>
</dbReference>
<evidence type="ECO:0000256" key="1">
    <source>
        <dbReference type="ARBA" id="ARBA00022980"/>
    </source>
</evidence>
<evidence type="ECO:0000256" key="2">
    <source>
        <dbReference type="ARBA" id="ARBA00023274"/>
    </source>
</evidence>
<dbReference type="Gene3D" id="3.30.1320.10">
    <property type="match status" value="1"/>
</dbReference>
<dbReference type="InterPro" id="IPR023803">
    <property type="entry name" value="Ribosomal_bS16_dom_sf"/>
</dbReference>
<dbReference type="GO" id="GO:0003735">
    <property type="term" value="F:structural constituent of ribosome"/>
    <property type="evidence" value="ECO:0007669"/>
    <property type="project" value="InterPro"/>
</dbReference>
<organism evidence="4 5">
    <name type="scientific">Candidatus Woesebacteria bacterium RIFCSPHIGHO2_02_FULL_39_13</name>
    <dbReference type="NCBI Taxonomy" id="1802505"/>
    <lineage>
        <taxon>Bacteria</taxon>
        <taxon>Candidatus Woeseibacteriota</taxon>
    </lineage>
</organism>
<protein>
    <recommendedName>
        <fullName evidence="3">Small ribosomal subunit protein bS16</fullName>
    </recommendedName>
</protein>
<proteinExistence type="inferred from homology"/>
<dbReference type="PANTHER" id="PTHR12919">
    <property type="entry name" value="30S RIBOSOMAL PROTEIN S16"/>
    <property type="match status" value="1"/>
</dbReference>
<sequence>MVKIRLVRQGAKGNPTYRIVVISKERKRQGKPIDTIGYWYPSKQTKKLDNDKLKFWLGRGAQLSLSLKKLIEI</sequence>
<comment type="caution">
    <text evidence="4">The sequence shown here is derived from an EMBL/GenBank/DDBJ whole genome shotgun (WGS) entry which is preliminary data.</text>
</comment>
<dbReference type="InterPro" id="IPR000307">
    <property type="entry name" value="Ribosomal_bS16"/>
</dbReference>
<dbReference type="GO" id="GO:0005737">
    <property type="term" value="C:cytoplasm"/>
    <property type="evidence" value="ECO:0007669"/>
    <property type="project" value="UniProtKB-ARBA"/>
</dbReference>
<dbReference type="AlphaFoldDB" id="A0A1F7Z486"/>
<dbReference type="STRING" id="1802505.A3D01_00835"/>